<dbReference type="InterPro" id="IPR004821">
    <property type="entry name" value="Cyt_trans-like"/>
</dbReference>
<dbReference type="Gene3D" id="3.40.50.300">
    <property type="entry name" value="P-loop containing nucleotide triphosphate hydrolases"/>
    <property type="match status" value="1"/>
</dbReference>
<name>A0A0G0Z3G2_9BACT</name>
<protein>
    <recommendedName>
        <fullName evidence="1">NadR/Ttd14 AAA domain-containing protein</fullName>
    </recommendedName>
</protein>
<evidence type="ECO:0000313" key="3">
    <source>
        <dbReference type="Proteomes" id="UP000033854"/>
    </source>
</evidence>
<organism evidence="2 3">
    <name type="scientific">Candidatus Collierbacteria bacterium GW2011_GWA2_42_17</name>
    <dbReference type="NCBI Taxonomy" id="1618378"/>
    <lineage>
        <taxon>Bacteria</taxon>
        <taxon>Candidatus Collieribacteriota</taxon>
    </lineage>
</organism>
<evidence type="ECO:0000259" key="1">
    <source>
        <dbReference type="Pfam" id="PF13521"/>
    </source>
</evidence>
<dbReference type="SUPFAM" id="SSF52374">
    <property type="entry name" value="Nucleotidylyl transferase"/>
    <property type="match status" value="1"/>
</dbReference>
<comment type="caution">
    <text evidence="2">The sequence shown here is derived from an EMBL/GenBank/DDBJ whole genome shotgun (WGS) entry which is preliminary data.</text>
</comment>
<dbReference type="InterPro" id="IPR052735">
    <property type="entry name" value="NAD_biosynth-regulator"/>
</dbReference>
<dbReference type="PANTHER" id="PTHR37512">
    <property type="entry name" value="TRIFUNCTIONAL NAD BIOSYNTHESIS/REGULATOR PROTEIN NADR"/>
    <property type="match status" value="1"/>
</dbReference>
<dbReference type="InterPro" id="IPR027417">
    <property type="entry name" value="P-loop_NTPase"/>
</dbReference>
<gene>
    <name evidence="2" type="ORF">UV06_C0001G0028</name>
</gene>
<accession>A0A0G0Z3G2</accession>
<feature type="domain" description="NadR/Ttd14 AAA" evidence="1">
    <location>
        <begin position="166"/>
        <end position="325"/>
    </location>
</feature>
<dbReference type="Proteomes" id="UP000033854">
    <property type="component" value="Unassembled WGS sequence"/>
</dbReference>
<proteinExistence type="predicted"/>
<sequence>MTGQKPSEVMTKKFKTGLVIGKFFPLHRGHQYLIDTALKQVKELTIIVCHCDKYNIDPEIRAGWIRELYPSARIIVFRHKKYLDSTSVKLSPLWASITKKLLGFVPEAVFSSETYGQSYATSLGSTHILVDIKRKKYSISGTLVRANPFKYWEYLSEPVKGYFAKRIVVLGAESTGTTSLAKSLAKHYHTSWAPEYGRTYSEGKITAKNGNNWTADEFIHIALVQNSLEDLLARKSNKLLICDTDAFATRLWFERYLGYLYPPLDEITNTQNKSLYILTGDEIPFVQDGLRDGEHIRHQMHQRFIEELNKFHLKYILVKGSRTQRQKQAISAIDELFLEK</sequence>
<reference evidence="2 3" key="1">
    <citation type="journal article" date="2015" name="Nature">
        <title>rRNA introns, odd ribosomes, and small enigmatic genomes across a large radiation of phyla.</title>
        <authorList>
            <person name="Brown C.T."/>
            <person name="Hug L.A."/>
            <person name="Thomas B.C."/>
            <person name="Sharon I."/>
            <person name="Castelle C.J."/>
            <person name="Singh A."/>
            <person name="Wilkins M.J."/>
            <person name="Williams K.H."/>
            <person name="Banfield J.F."/>
        </authorList>
    </citation>
    <scope>NUCLEOTIDE SEQUENCE [LARGE SCALE GENOMIC DNA]</scope>
</reference>
<dbReference type="AlphaFoldDB" id="A0A0G0Z3G2"/>
<dbReference type="SUPFAM" id="SSF52540">
    <property type="entry name" value="P-loop containing nucleoside triphosphate hydrolases"/>
    <property type="match status" value="1"/>
</dbReference>
<dbReference type="EMBL" id="LCDA01000001">
    <property type="protein sequence ID" value="KKS43294.1"/>
    <property type="molecule type" value="Genomic_DNA"/>
</dbReference>
<dbReference type="PANTHER" id="PTHR37512:SF1">
    <property type="entry name" value="NADR_TTD14 AAA DOMAIN-CONTAINING PROTEIN"/>
    <property type="match status" value="1"/>
</dbReference>
<dbReference type="PATRIC" id="fig|1618378.3.peg.28"/>
<dbReference type="NCBIfam" id="TIGR00125">
    <property type="entry name" value="cyt_tran_rel"/>
    <property type="match status" value="1"/>
</dbReference>
<evidence type="ECO:0000313" key="2">
    <source>
        <dbReference type="EMBL" id="KKS43294.1"/>
    </source>
</evidence>
<dbReference type="InterPro" id="IPR038727">
    <property type="entry name" value="NadR/Ttd14_AAA_dom"/>
</dbReference>
<dbReference type="GO" id="GO:0003824">
    <property type="term" value="F:catalytic activity"/>
    <property type="evidence" value="ECO:0007669"/>
    <property type="project" value="InterPro"/>
</dbReference>
<dbReference type="InterPro" id="IPR014729">
    <property type="entry name" value="Rossmann-like_a/b/a_fold"/>
</dbReference>
<dbReference type="Pfam" id="PF13521">
    <property type="entry name" value="AAA_28"/>
    <property type="match status" value="1"/>
</dbReference>
<dbReference type="Gene3D" id="3.40.50.620">
    <property type="entry name" value="HUPs"/>
    <property type="match status" value="1"/>
</dbReference>